<feature type="transmembrane region" description="Helical" evidence="2">
    <location>
        <begin position="57"/>
        <end position="74"/>
    </location>
</feature>
<dbReference type="GO" id="GO:0008233">
    <property type="term" value="F:peptidase activity"/>
    <property type="evidence" value="ECO:0007669"/>
    <property type="project" value="UniProtKB-KW"/>
</dbReference>
<comment type="caution">
    <text evidence="3">The sequence shown here is derived from an EMBL/GenBank/DDBJ whole genome shotgun (WGS) entry which is preliminary data.</text>
</comment>
<dbReference type="SUPFAM" id="SSF50494">
    <property type="entry name" value="Trypsin-like serine proteases"/>
    <property type="match status" value="1"/>
</dbReference>
<keyword evidence="3" id="KW-0378">Hydrolase</keyword>
<keyword evidence="2" id="KW-0812">Transmembrane</keyword>
<organism evidence="3 4">
    <name type="scientific">Oceanobacillus kapialis</name>
    <dbReference type="NCBI Taxonomy" id="481353"/>
    <lineage>
        <taxon>Bacteria</taxon>
        <taxon>Bacillati</taxon>
        <taxon>Bacillota</taxon>
        <taxon>Bacilli</taxon>
        <taxon>Bacillales</taxon>
        <taxon>Bacillaceae</taxon>
        <taxon>Oceanobacillus</taxon>
    </lineage>
</organism>
<keyword evidence="4" id="KW-1185">Reference proteome</keyword>
<dbReference type="GO" id="GO:0006508">
    <property type="term" value="P:proteolysis"/>
    <property type="evidence" value="ECO:0007669"/>
    <property type="project" value="UniProtKB-KW"/>
</dbReference>
<proteinExistence type="predicted"/>
<dbReference type="PRINTS" id="PR00834">
    <property type="entry name" value="PROTEASES2C"/>
</dbReference>
<name>A0ABW5Q4P7_9BACI</name>
<evidence type="ECO:0000313" key="4">
    <source>
        <dbReference type="Proteomes" id="UP001597451"/>
    </source>
</evidence>
<gene>
    <name evidence="3" type="ORF">ACFSUN_15835</name>
</gene>
<keyword evidence="1" id="KW-0720">Serine protease</keyword>
<dbReference type="RefSeq" id="WP_379563298.1">
    <property type="nucleotide sequence ID" value="NZ_CP085256.1"/>
</dbReference>
<keyword evidence="3" id="KW-0645">Protease</keyword>
<reference evidence="4" key="1">
    <citation type="journal article" date="2019" name="Int. J. Syst. Evol. Microbiol.">
        <title>The Global Catalogue of Microorganisms (GCM) 10K type strain sequencing project: providing services to taxonomists for standard genome sequencing and annotation.</title>
        <authorList>
            <consortium name="The Broad Institute Genomics Platform"/>
            <consortium name="The Broad Institute Genome Sequencing Center for Infectious Disease"/>
            <person name="Wu L."/>
            <person name="Ma J."/>
        </authorList>
    </citation>
    <scope>NUCLEOTIDE SEQUENCE [LARGE SCALE GENOMIC DNA]</scope>
    <source>
        <strain evidence="4">TISTR 1858</strain>
    </source>
</reference>
<dbReference type="Proteomes" id="UP001597451">
    <property type="component" value="Unassembled WGS sequence"/>
</dbReference>
<sequence>MDRHKEDKEKPDIIDEDLYEEFDDEELYEIVQEERRKAWQRDKEEKDGKPKRPFPKWIFWVIALALAFNVFALIPQTFSIPAIDFLITSAKLSADEDIRTYKKAVVVVETENAKGTGFSIDSSGTILTNHHVIEGEEQVTVAFPDDGLFEAEVVKTNPSIDLAVLQVDGTNLPSLELADSPKISEDLPITFIGNPLRFNGIANEGTIAGYTQLNDWEREVVMIKAPVYRGNSGSPIINEQGKVIGVVFATLDHETEGKVGLFVPITYFEE</sequence>
<dbReference type="Pfam" id="PF13365">
    <property type="entry name" value="Trypsin_2"/>
    <property type="match status" value="1"/>
</dbReference>
<dbReference type="InterPro" id="IPR009003">
    <property type="entry name" value="Peptidase_S1_PA"/>
</dbReference>
<evidence type="ECO:0000256" key="1">
    <source>
        <dbReference type="ARBA" id="ARBA00022825"/>
    </source>
</evidence>
<dbReference type="EMBL" id="JBHUMX010000041">
    <property type="protein sequence ID" value="MFD2630257.1"/>
    <property type="molecule type" value="Genomic_DNA"/>
</dbReference>
<protein>
    <submittedName>
        <fullName evidence="3">S1C family serine protease</fullName>
        <ecNumber evidence="3">3.4.21.-</ecNumber>
    </submittedName>
</protein>
<keyword evidence="2" id="KW-1133">Transmembrane helix</keyword>
<dbReference type="InterPro" id="IPR043504">
    <property type="entry name" value="Peptidase_S1_PA_chymotrypsin"/>
</dbReference>
<dbReference type="EC" id="3.4.21.-" evidence="3"/>
<dbReference type="InterPro" id="IPR001940">
    <property type="entry name" value="Peptidase_S1C"/>
</dbReference>
<dbReference type="PANTHER" id="PTHR43019:SF23">
    <property type="entry name" value="PROTEASE DO-LIKE 5, CHLOROPLASTIC"/>
    <property type="match status" value="1"/>
</dbReference>
<dbReference type="Gene3D" id="2.40.10.10">
    <property type="entry name" value="Trypsin-like serine proteases"/>
    <property type="match status" value="2"/>
</dbReference>
<dbReference type="PANTHER" id="PTHR43019">
    <property type="entry name" value="SERINE ENDOPROTEASE DEGS"/>
    <property type="match status" value="1"/>
</dbReference>
<keyword evidence="2" id="KW-0472">Membrane</keyword>
<evidence type="ECO:0000313" key="3">
    <source>
        <dbReference type="EMBL" id="MFD2630257.1"/>
    </source>
</evidence>
<evidence type="ECO:0000256" key="2">
    <source>
        <dbReference type="SAM" id="Phobius"/>
    </source>
</evidence>
<accession>A0ABW5Q4P7</accession>